<dbReference type="GO" id="GO:0032259">
    <property type="term" value="P:methylation"/>
    <property type="evidence" value="ECO:0007669"/>
    <property type="project" value="UniProtKB-KW"/>
</dbReference>
<evidence type="ECO:0000313" key="1">
    <source>
        <dbReference type="EMBL" id="MBP2475153.1"/>
    </source>
</evidence>
<sequence>MPNNEFGDFQTPLPLARAVLATLPRRDYRRVLEPTCGTGTFLRAAAELGVPQRFGVEIQAGHAELAREHGQVWQQCVFDLHLGRDLPWSAGGELLVLGNPPWVTMADLTRFGSTNVPVKSNVRGLPGIAARTGESNFDVAEYIWQKLLAELAEHRPTIALLCKTQVARNLLRHCAEHAVPVAEATLRLIDSHRWFGANVDAGLLTLRLGEPAGEPECALYGDLDAEVPLRRFGLVDGRLVADVELYARTAKADGTCPVEWRQGIKHDATAVMELLPGPRTKAGKRVRVEDGHLHPLLKSSDLFHGHTATARHLLVVPQRHLGDNTAELARTAPKLWRYLLANAAALDGRRSAIYRGRPRFCVFGVGDYAFAPYKVAVSGMYKKAEFRLVGPIDGRPAVLDDTCYFLSFTDLPEAAVVTALLRGPTAEALLSALVFWDAKRPITKKLLQRIDLAHLLATADHAELAATAAALGEVPVGDTQRAVGALTARWAGLT</sequence>
<dbReference type="PRINTS" id="PR00507">
    <property type="entry name" value="N12N6MTFRASE"/>
</dbReference>
<protein>
    <submittedName>
        <fullName evidence="1">SAM-dependent methyltransferase</fullName>
    </submittedName>
</protein>
<dbReference type="GO" id="GO:0008168">
    <property type="term" value="F:methyltransferase activity"/>
    <property type="evidence" value="ECO:0007669"/>
    <property type="project" value="UniProtKB-KW"/>
</dbReference>
<reference evidence="1 2" key="1">
    <citation type="submission" date="2021-03" db="EMBL/GenBank/DDBJ databases">
        <title>Sequencing the genomes of 1000 actinobacteria strains.</title>
        <authorList>
            <person name="Klenk H.-P."/>
        </authorList>
    </citation>
    <scope>NUCLEOTIDE SEQUENCE [LARGE SCALE GENOMIC DNA]</scope>
    <source>
        <strain evidence="1 2">DSM 44580</strain>
    </source>
</reference>
<dbReference type="SUPFAM" id="SSF53335">
    <property type="entry name" value="S-adenosyl-L-methionine-dependent methyltransferases"/>
    <property type="match status" value="1"/>
</dbReference>
<gene>
    <name evidence="1" type="ORF">JOF53_004025</name>
</gene>
<evidence type="ECO:0000313" key="2">
    <source>
        <dbReference type="Proteomes" id="UP001519363"/>
    </source>
</evidence>
<accession>A0ABS5AEZ2</accession>
<organism evidence="1 2">
    <name type="scientific">Crossiella equi</name>
    <dbReference type="NCBI Taxonomy" id="130796"/>
    <lineage>
        <taxon>Bacteria</taxon>
        <taxon>Bacillati</taxon>
        <taxon>Actinomycetota</taxon>
        <taxon>Actinomycetes</taxon>
        <taxon>Pseudonocardiales</taxon>
        <taxon>Pseudonocardiaceae</taxon>
        <taxon>Crossiella</taxon>
    </lineage>
</organism>
<dbReference type="RefSeq" id="WP_209707177.1">
    <property type="nucleotide sequence ID" value="NZ_JAGIOO010000001.1"/>
</dbReference>
<dbReference type="EMBL" id="JAGIOO010000001">
    <property type="protein sequence ID" value="MBP2475153.1"/>
    <property type="molecule type" value="Genomic_DNA"/>
</dbReference>
<dbReference type="Gene3D" id="3.40.50.150">
    <property type="entry name" value="Vaccinia Virus protein VP39"/>
    <property type="match status" value="1"/>
</dbReference>
<dbReference type="Proteomes" id="UP001519363">
    <property type="component" value="Unassembled WGS sequence"/>
</dbReference>
<comment type="caution">
    <text evidence="1">The sequence shown here is derived from an EMBL/GenBank/DDBJ whole genome shotgun (WGS) entry which is preliminary data.</text>
</comment>
<keyword evidence="1" id="KW-0489">Methyltransferase</keyword>
<proteinExistence type="predicted"/>
<dbReference type="InterPro" id="IPR029063">
    <property type="entry name" value="SAM-dependent_MTases_sf"/>
</dbReference>
<name>A0ABS5AEZ2_9PSEU</name>
<keyword evidence="1" id="KW-0808">Transferase</keyword>
<keyword evidence="2" id="KW-1185">Reference proteome</keyword>